<dbReference type="FunFam" id="2.40.10.10:FF:000015">
    <property type="entry name" value="Atrial natriuretic peptide-converting enzyme"/>
    <property type="match status" value="1"/>
</dbReference>
<comment type="subcellular location">
    <subcellularLocation>
        <location evidence="1">Secreted</location>
    </subcellularLocation>
</comment>
<dbReference type="CDD" id="cd00041">
    <property type="entry name" value="CUB"/>
    <property type="match status" value="1"/>
</dbReference>
<evidence type="ECO:0000256" key="1">
    <source>
        <dbReference type="ARBA" id="ARBA00004613"/>
    </source>
</evidence>
<gene>
    <name evidence="12" type="ORF">PYW07_009398</name>
</gene>
<proteinExistence type="inferred from homology"/>
<evidence type="ECO:0008006" key="14">
    <source>
        <dbReference type="Google" id="ProtNLM"/>
    </source>
</evidence>
<evidence type="ECO:0000256" key="7">
    <source>
        <dbReference type="ARBA" id="ARBA00024195"/>
    </source>
</evidence>
<dbReference type="GO" id="GO:0006508">
    <property type="term" value="P:proteolysis"/>
    <property type="evidence" value="ECO:0007669"/>
    <property type="project" value="UniProtKB-KW"/>
</dbReference>
<feature type="chain" id="PRO_5042051221" description="Venom serine protease 34" evidence="9">
    <location>
        <begin position="18"/>
        <end position="396"/>
    </location>
</feature>
<evidence type="ECO:0000256" key="5">
    <source>
        <dbReference type="ARBA" id="ARBA00022825"/>
    </source>
</evidence>
<dbReference type="Pfam" id="PF00089">
    <property type="entry name" value="Trypsin"/>
    <property type="match status" value="1"/>
</dbReference>
<dbReference type="InterPro" id="IPR035914">
    <property type="entry name" value="Sperma_CUB_dom_sf"/>
</dbReference>
<evidence type="ECO:0000313" key="13">
    <source>
        <dbReference type="Proteomes" id="UP001231518"/>
    </source>
</evidence>
<dbReference type="InterPro" id="IPR018114">
    <property type="entry name" value="TRYPSIN_HIS"/>
</dbReference>
<evidence type="ECO:0000313" key="12">
    <source>
        <dbReference type="EMBL" id="KAJ8710032.1"/>
    </source>
</evidence>
<dbReference type="GO" id="GO:0005576">
    <property type="term" value="C:extracellular region"/>
    <property type="evidence" value="ECO:0007669"/>
    <property type="project" value="UniProtKB-SubCell"/>
</dbReference>
<keyword evidence="3" id="KW-0645">Protease</keyword>
<comment type="caution">
    <text evidence="8">Lacks conserved residue(s) required for the propagation of feature annotation.</text>
</comment>
<evidence type="ECO:0000256" key="9">
    <source>
        <dbReference type="SAM" id="SignalP"/>
    </source>
</evidence>
<evidence type="ECO:0000256" key="4">
    <source>
        <dbReference type="ARBA" id="ARBA00022801"/>
    </source>
</evidence>
<sequence>MNFRLVLLLWLLNYTSAQDANCDFYQAIPAGSTRYIFSPNYEGSYTPGSTCRWIVDCPAGYNCRLDCPEIILPQTTSCSLDRLLVSRSGDPQLNNAEKYCGSGSLSNIVSTAQRISIGLITSRDSPGGRFKCTVTTQVATPPTPSCVCGIRRQNRIVGGQETGVNEFTMMAALVDVRITQIKCGGAIITPRHVLSAAHCVANQSVNNYAVLVGEHDITTGNDTPAQAAYVISLFTIHPNYNPNTYDNDISIVTTAINMAFSDRVGPACLPFLQTSNSFAGSKVTVVGWGTTFFGGPTSNVPLKADLDVITQTACRSTGAQITDRQMCTYTSGKDSCQDDSGGSLWWTNPSNGLLYSVGVISSGSSCASKSPAINTRITPFLDWIRANTQNYNYCRI</sequence>
<dbReference type="InterPro" id="IPR009003">
    <property type="entry name" value="Peptidase_S1_PA"/>
</dbReference>
<reference evidence="12" key="1">
    <citation type="submission" date="2023-03" db="EMBL/GenBank/DDBJ databases">
        <title>Chromosome-level genomes of two armyworms, Mythimna separata and Mythimna loreyi, provide insights into the biosynthesis and reception of sex pheromones.</title>
        <authorList>
            <person name="Zhao H."/>
        </authorList>
    </citation>
    <scope>NUCLEOTIDE SEQUENCE</scope>
    <source>
        <strain evidence="12">BeijingLab</strain>
        <tissue evidence="12">Pupa</tissue>
    </source>
</reference>
<dbReference type="InterPro" id="IPR043504">
    <property type="entry name" value="Peptidase_S1_PA_chymotrypsin"/>
</dbReference>
<dbReference type="InterPro" id="IPR051487">
    <property type="entry name" value="Ser/Thr_Proteases_Immune/Dev"/>
</dbReference>
<comment type="similarity">
    <text evidence="7">Belongs to the peptidase S1 family. CLIP subfamily.</text>
</comment>
<dbReference type="SMART" id="SM00042">
    <property type="entry name" value="CUB"/>
    <property type="match status" value="1"/>
</dbReference>
<dbReference type="PROSITE" id="PS01180">
    <property type="entry name" value="CUB"/>
    <property type="match status" value="1"/>
</dbReference>
<organism evidence="12 13">
    <name type="scientific">Mythimna separata</name>
    <name type="common">Oriental armyworm</name>
    <name type="synonym">Pseudaletia separata</name>
    <dbReference type="NCBI Taxonomy" id="271217"/>
    <lineage>
        <taxon>Eukaryota</taxon>
        <taxon>Metazoa</taxon>
        <taxon>Ecdysozoa</taxon>
        <taxon>Arthropoda</taxon>
        <taxon>Hexapoda</taxon>
        <taxon>Insecta</taxon>
        <taxon>Pterygota</taxon>
        <taxon>Neoptera</taxon>
        <taxon>Endopterygota</taxon>
        <taxon>Lepidoptera</taxon>
        <taxon>Glossata</taxon>
        <taxon>Ditrysia</taxon>
        <taxon>Noctuoidea</taxon>
        <taxon>Noctuidae</taxon>
        <taxon>Noctuinae</taxon>
        <taxon>Hadenini</taxon>
        <taxon>Mythimna</taxon>
    </lineage>
</organism>
<dbReference type="InterPro" id="IPR001254">
    <property type="entry name" value="Trypsin_dom"/>
</dbReference>
<dbReference type="EMBL" id="JARGEI010000023">
    <property type="protein sequence ID" value="KAJ8710032.1"/>
    <property type="molecule type" value="Genomic_DNA"/>
</dbReference>
<dbReference type="SMART" id="SM00020">
    <property type="entry name" value="Tryp_SPc"/>
    <property type="match status" value="1"/>
</dbReference>
<keyword evidence="4" id="KW-0378">Hydrolase</keyword>
<feature type="domain" description="CUB" evidence="10">
    <location>
        <begin position="22"/>
        <end position="137"/>
    </location>
</feature>
<feature type="signal peptide" evidence="9">
    <location>
        <begin position="1"/>
        <end position="17"/>
    </location>
</feature>
<dbReference type="SUPFAM" id="SSF49854">
    <property type="entry name" value="Spermadhesin, CUB domain"/>
    <property type="match status" value="1"/>
</dbReference>
<dbReference type="PROSITE" id="PS00134">
    <property type="entry name" value="TRYPSIN_HIS"/>
    <property type="match status" value="1"/>
</dbReference>
<evidence type="ECO:0000259" key="10">
    <source>
        <dbReference type="PROSITE" id="PS01180"/>
    </source>
</evidence>
<accession>A0AAD8DN93</accession>
<dbReference type="SUPFAM" id="SSF50494">
    <property type="entry name" value="Trypsin-like serine proteases"/>
    <property type="match status" value="1"/>
</dbReference>
<feature type="domain" description="Peptidase S1" evidence="11">
    <location>
        <begin position="156"/>
        <end position="389"/>
    </location>
</feature>
<keyword evidence="5" id="KW-0720">Serine protease</keyword>
<dbReference type="Pfam" id="PF00431">
    <property type="entry name" value="CUB"/>
    <property type="match status" value="1"/>
</dbReference>
<name>A0AAD8DN93_MYTSE</name>
<keyword evidence="13" id="KW-1185">Reference proteome</keyword>
<evidence type="ECO:0000256" key="3">
    <source>
        <dbReference type="ARBA" id="ARBA00022670"/>
    </source>
</evidence>
<dbReference type="InterPro" id="IPR001314">
    <property type="entry name" value="Peptidase_S1A"/>
</dbReference>
<dbReference type="PANTHER" id="PTHR24256">
    <property type="entry name" value="TRYPTASE-RELATED"/>
    <property type="match status" value="1"/>
</dbReference>
<keyword evidence="6" id="KW-1015">Disulfide bond</keyword>
<dbReference type="PROSITE" id="PS50240">
    <property type="entry name" value="TRYPSIN_DOM"/>
    <property type="match status" value="1"/>
</dbReference>
<dbReference type="InterPro" id="IPR000859">
    <property type="entry name" value="CUB_dom"/>
</dbReference>
<comment type="caution">
    <text evidence="12">The sequence shown here is derived from an EMBL/GenBank/DDBJ whole genome shotgun (WGS) entry which is preliminary data.</text>
</comment>
<protein>
    <recommendedName>
        <fullName evidence="14">Venom serine protease 34</fullName>
    </recommendedName>
</protein>
<dbReference type="Gene3D" id="2.60.120.290">
    <property type="entry name" value="Spermadhesin, CUB domain"/>
    <property type="match status" value="1"/>
</dbReference>
<dbReference type="AlphaFoldDB" id="A0AAD8DN93"/>
<dbReference type="Gene3D" id="2.40.10.10">
    <property type="entry name" value="Trypsin-like serine proteases"/>
    <property type="match status" value="1"/>
</dbReference>
<keyword evidence="2" id="KW-0964">Secreted</keyword>
<evidence type="ECO:0000256" key="8">
    <source>
        <dbReference type="PROSITE-ProRule" id="PRU00059"/>
    </source>
</evidence>
<dbReference type="Proteomes" id="UP001231518">
    <property type="component" value="Chromosome 23"/>
</dbReference>
<dbReference type="GO" id="GO:0004252">
    <property type="term" value="F:serine-type endopeptidase activity"/>
    <property type="evidence" value="ECO:0007669"/>
    <property type="project" value="InterPro"/>
</dbReference>
<keyword evidence="9" id="KW-0732">Signal</keyword>
<dbReference type="CDD" id="cd00190">
    <property type="entry name" value="Tryp_SPc"/>
    <property type="match status" value="1"/>
</dbReference>
<dbReference type="PRINTS" id="PR00722">
    <property type="entry name" value="CHYMOTRYPSIN"/>
</dbReference>
<evidence type="ECO:0000256" key="2">
    <source>
        <dbReference type="ARBA" id="ARBA00022525"/>
    </source>
</evidence>
<evidence type="ECO:0000256" key="6">
    <source>
        <dbReference type="ARBA" id="ARBA00023157"/>
    </source>
</evidence>
<evidence type="ECO:0000259" key="11">
    <source>
        <dbReference type="PROSITE" id="PS50240"/>
    </source>
</evidence>